<keyword evidence="8 16" id="KW-0808">Transferase</keyword>
<evidence type="ECO:0000256" key="1">
    <source>
        <dbReference type="ARBA" id="ARBA00001206"/>
    </source>
</evidence>
<dbReference type="AlphaFoldDB" id="A0A4U1C8H2"/>
<evidence type="ECO:0000256" key="12">
    <source>
        <dbReference type="ARBA" id="ARBA00022958"/>
    </source>
</evidence>
<comment type="subunit">
    <text evidence="5 16">Homodimer.</text>
</comment>
<comment type="caution">
    <text evidence="17">The sequence shown here is derived from an EMBL/GenBank/DDBJ whole genome shotgun (WGS) entry which is preliminary data.</text>
</comment>
<evidence type="ECO:0000256" key="7">
    <source>
        <dbReference type="ARBA" id="ARBA00022490"/>
    </source>
</evidence>
<protein>
    <recommendedName>
        <fullName evidence="15 16">Type III pantothenate kinase</fullName>
        <ecNumber evidence="6 16">2.7.1.33</ecNumber>
    </recommendedName>
    <alternativeName>
        <fullName evidence="16">PanK-III</fullName>
    </alternativeName>
    <alternativeName>
        <fullName evidence="16">Pantothenic acid kinase</fullName>
    </alternativeName>
</protein>
<dbReference type="PANTHER" id="PTHR34265">
    <property type="entry name" value="TYPE III PANTOTHENATE KINASE"/>
    <property type="match status" value="1"/>
</dbReference>
<evidence type="ECO:0000256" key="4">
    <source>
        <dbReference type="ARBA" id="ARBA00005225"/>
    </source>
</evidence>
<keyword evidence="9 16" id="KW-0547">Nucleotide-binding</keyword>
<reference evidence="17 18" key="1">
    <citation type="submission" date="2019-04" db="EMBL/GenBank/DDBJ databases">
        <title>Pedobacter sp. AR-3-17 sp. nov., isolated from Arctic soil.</title>
        <authorList>
            <person name="Dahal R.H."/>
            <person name="Kim D.-U."/>
        </authorList>
    </citation>
    <scope>NUCLEOTIDE SEQUENCE [LARGE SCALE GENOMIC DNA]</scope>
    <source>
        <strain evidence="17 18">AR-3-17</strain>
    </source>
</reference>
<evidence type="ECO:0000256" key="15">
    <source>
        <dbReference type="ARBA" id="ARBA00040883"/>
    </source>
</evidence>
<comment type="cofactor">
    <cofactor evidence="16">
        <name>NH4(+)</name>
        <dbReference type="ChEBI" id="CHEBI:28938"/>
    </cofactor>
    <cofactor evidence="16">
        <name>K(+)</name>
        <dbReference type="ChEBI" id="CHEBI:29103"/>
    </cofactor>
    <text evidence="16">A monovalent cation. Ammonium or potassium.</text>
</comment>
<comment type="subcellular location">
    <subcellularLocation>
        <location evidence="3 16">Cytoplasm</location>
    </subcellularLocation>
</comment>
<evidence type="ECO:0000313" key="17">
    <source>
        <dbReference type="EMBL" id="TKC00727.1"/>
    </source>
</evidence>
<dbReference type="CDD" id="cd24015">
    <property type="entry name" value="ASKHA_NBD_PanK-III"/>
    <property type="match status" value="1"/>
</dbReference>
<dbReference type="UniPathway" id="UPA00241">
    <property type="reaction ID" value="UER00352"/>
</dbReference>
<keyword evidence="10 16" id="KW-0418">Kinase</keyword>
<feature type="binding site" evidence="16">
    <location>
        <begin position="7"/>
        <end position="14"/>
    </location>
    <ligand>
        <name>ATP</name>
        <dbReference type="ChEBI" id="CHEBI:30616"/>
    </ligand>
</feature>
<comment type="cofactor">
    <cofactor evidence="2">
        <name>K(+)</name>
        <dbReference type="ChEBI" id="CHEBI:29103"/>
    </cofactor>
</comment>
<dbReference type="GO" id="GO:0005524">
    <property type="term" value="F:ATP binding"/>
    <property type="evidence" value="ECO:0007669"/>
    <property type="project" value="UniProtKB-UniRule"/>
</dbReference>
<evidence type="ECO:0000256" key="3">
    <source>
        <dbReference type="ARBA" id="ARBA00004496"/>
    </source>
</evidence>
<gene>
    <name evidence="16" type="primary">coaX</name>
    <name evidence="17" type="ORF">FA046_03360</name>
</gene>
<evidence type="ECO:0000256" key="6">
    <source>
        <dbReference type="ARBA" id="ARBA00012102"/>
    </source>
</evidence>
<evidence type="ECO:0000256" key="14">
    <source>
        <dbReference type="ARBA" id="ARBA00038036"/>
    </source>
</evidence>
<feature type="binding site" evidence="16">
    <location>
        <begin position="93"/>
        <end position="96"/>
    </location>
    <ligand>
        <name>substrate</name>
    </ligand>
</feature>
<evidence type="ECO:0000256" key="10">
    <source>
        <dbReference type="ARBA" id="ARBA00022777"/>
    </source>
</evidence>
<keyword evidence="11 16" id="KW-0067">ATP-binding</keyword>
<dbReference type="GO" id="GO:0005737">
    <property type="term" value="C:cytoplasm"/>
    <property type="evidence" value="ECO:0007669"/>
    <property type="project" value="UniProtKB-SubCell"/>
</dbReference>
<dbReference type="PANTHER" id="PTHR34265:SF1">
    <property type="entry name" value="TYPE III PANTOTHENATE KINASE"/>
    <property type="match status" value="1"/>
</dbReference>
<keyword evidence="16" id="KW-0479">Metal-binding</keyword>
<name>A0A4U1C8H2_9SPHI</name>
<feature type="binding site" evidence="16">
    <location>
        <position position="172"/>
    </location>
    <ligand>
        <name>substrate</name>
    </ligand>
</feature>
<evidence type="ECO:0000256" key="11">
    <source>
        <dbReference type="ARBA" id="ARBA00022840"/>
    </source>
</evidence>
<keyword evidence="12 16" id="KW-0630">Potassium</keyword>
<evidence type="ECO:0000256" key="2">
    <source>
        <dbReference type="ARBA" id="ARBA00001958"/>
    </source>
</evidence>
<keyword evidence="7 16" id="KW-0963">Cytoplasm</keyword>
<comment type="catalytic activity">
    <reaction evidence="1 16">
        <text>(R)-pantothenate + ATP = (R)-4'-phosphopantothenate + ADP + H(+)</text>
        <dbReference type="Rhea" id="RHEA:16373"/>
        <dbReference type="ChEBI" id="CHEBI:10986"/>
        <dbReference type="ChEBI" id="CHEBI:15378"/>
        <dbReference type="ChEBI" id="CHEBI:29032"/>
        <dbReference type="ChEBI" id="CHEBI:30616"/>
        <dbReference type="ChEBI" id="CHEBI:456216"/>
        <dbReference type="EC" id="2.7.1.33"/>
    </reaction>
</comment>
<keyword evidence="18" id="KW-1185">Reference proteome</keyword>
<comment type="function">
    <text evidence="16">Catalyzes the phosphorylation of pantothenate (Pan), the first step in CoA biosynthesis.</text>
</comment>
<dbReference type="GO" id="GO:0046872">
    <property type="term" value="F:metal ion binding"/>
    <property type="evidence" value="ECO:0007669"/>
    <property type="project" value="UniProtKB-KW"/>
</dbReference>
<dbReference type="GO" id="GO:0004594">
    <property type="term" value="F:pantothenate kinase activity"/>
    <property type="evidence" value="ECO:0007669"/>
    <property type="project" value="UniProtKB-UniRule"/>
</dbReference>
<dbReference type="Pfam" id="PF03309">
    <property type="entry name" value="Pan_kinase"/>
    <property type="match status" value="1"/>
</dbReference>
<dbReference type="InterPro" id="IPR043129">
    <property type="entry name" value="ATPase_NBD"/>
</dbReference>
<sequence>MTNLVVDIGNSFTKIAVFDQDHIVFSDHLSTLEKVKLHQIKEDFKVSNLIISSVKKEIAFDEADLKKHFNYIRFDHFTPTPVKNKYKSLETLGLDRLAAVIGAKHIFPAQQVLVIDAGTCITYDTINDAGEYNGGSISPGIKMRFEAMHHFTSKLPLVNFDQNFDKAYGDNSKDAMLSGAINGVLFEVEGFIHQQLKKHPQSKIILCGGDSAFFDSRFKSSIFAHLILHEPNLVLIGLNTVFNYQHDHK</sequence>
<dbReference type="Gene3D" id="3.30.420.40">
    <property type="match status" value="2"/>
</dbReference>
<dbReference type="RefSeq" id="WP_136824933.1">
    <property type="nucleotide sequence ID" value="NZ_SWBP01000001.1"/>
</dbReference>
<dbReference type="SUPFAM" id="SSF53067">
    <property type="entry name" value="Actin-like ATPase domain"/>
    <property type="match status" value="2"/>
</dbReference>
<evidence type="ECO:0000256" key="5">
    <source>
        <dbReference type="ARBA" id="ARBA00011738"/>
    </source>
</evidence>
<evidence type="ECO:0000256" key="9">
    <source>
        <dbReference type="ARBA" id="ARBA00022741"/>
    </source>
</evidence>
<dbReference type="Proteomes" id="UP000308181">
    <property type="component" value="Unassembled WGS sequence"/>
</dbReference>
<dbReference type="NCBIfam" id="TIGR00671">
    <property type="entry name" value="baf"/>
    <property type="match status" value="1"/>
</dbReference>
<dbReference type="GO" id="GO:0015937">
    <property type="term" value="P:coenzyme A biosynthetic process"/>
    <property type="evidence" value="ECO:0007669"/>
    <property type="project" value="UniProtKB-UniRule"/>
</dbReference>
<organism evidence="17 18">
    <name type="scientific">Pedobacter cryophilus</name>
    <dbReference type="NCBI Taxonomy" id="2571271"/>
    <lineage>
        <taxon>Bacteria</taxon>
        <taxon>Pseudomonadati</taxon>
        <taxon>Bacteroidota</taxon>
        <taxon>Sphingobacteriia</taxon>
        <taxon>Sphingobacteriales</taxon>
        <taxon>Sphingobacteriaceae</taxon>
        <taxon>Pedobacter</taxon>
    </lineage>
</organism>
<feature type="binding site" evidence="16">
    <location>
        <position position="119"/>
    </location>
    <ligand>
        <name>ATP</name>
        <dbReference type="ChEBI" id="CHEBI:30616"/>
    </ligand>
</feature>
<comment type="similarity">
    <text evidence="14 16">Belongs to the type III pantothenate kinase family.</text>
</comment>
<accession>A0A4U1C8H2</accession>
<proteinExistence type="inferred from homology"/>
<evidence type="ECO:0000256" key="13">
    <source>
        <dbReference type="ARBA" id="ARBA00022993"/>
    </source>
</evidence>
<keyword evidence="13 16" id="KW-0173">Coenzyme A biosynthesis</keyword>
<comment type="pathway">
    <text evidence="4 16">Cofactor biosynthesis; coenzyme A biosynthesis; CoA from (R)-pantothenate: step 1/5.</text>
</comment>
<dbReference type="InterPro" id="IPR004619">
    <property type="entry name" value="Type_III_PanK"/>
</dbReference>
<feature type="active site" description="Proton acceptor" evidence="16">
    <location>
        <position position="95"/>
    </location>
</feature>
<evidence type="ECO:0000313" key="18">
    <source>
        <dbReference type="Proteomes" id="UP000308181"/>
    </source>
</evidence>
<feature type="binding site" evidence="16">
    <location>
        <position position="86"/>
    </location>
    <ligand>
        <name>substrate</name>
    </ligand>
</feature>
<evidence type="ECO:0000256" key="8">
    <source>
        <dbReference type="ARBA" id="ARBA00022679"/>
    </source>
</evidence>
<dbReference type="EC" id="2.7.1.33" evidence="6 16"/>
<feature type="binding site" evidence="16">
    <location>
        <position position="116"/>
    </location>
    <ligand>
        <name>K(+)</name>
        <dbReference type="ChEBI" id="CHEBI:29103"/>
    </ligand>
</feature>
<dbReference type="OrthoDB" id="9804707at2"/>
<dbReference type="HAMAP" id="MF_01274">
    <property type="entry name" value="Pantothen_kinase_3"/>
    <property type="match status" value="1"/>
</dbReference>
<evidence type="ECO:0000256" key="16">
    <source>
        <dbReference type="HAMAP-Rule" id="MF_01274"/>
    </source>
</evidence>
<dbReference type="EMBL" id="SWBP01000001">
    <property type="protein sequence ID" value="TKC00727.1"/>
    <property type="molecule type" value="Genomic_DNA"/>
</dbReference>